<dbReference type="EMBL" id="CADEAL010002857">
    <property type="protein sequence ID" value="CAB1442463.1"/>
    <property type="molecule type" value="Genomic_DNA"/>
</dbReference>
<reference evidence="2" key="1">
    <citation type="submission" date="2020-03" db="EMBL/GenBank/DDBJ databases">
        <authorList>
            <person name="Weist P."/>
        </authorList>
    </citation>
    <scope>NUCLEOTIDE SEQUENCE</scope>
</reference>
<evidence type="ECO:0000313" key="2">
    <source>
        <dbReference type="EMBL" id="CAB1442463.1"/>
    </source>
</evidence>
<protein>
    <submittedName>
        <fullName evidence="2">Uncharacterized protein</fullName>
    </submittedName>
</protein>
<dbReference type="AlphaFoldDB" id="A0A9N7V1R0"/>
<keyword evidence="3" id="KW-1185">Reference proteome</keyword>
<proteinExistence type="predicted"/>
<evidence type="ECO:0000256" key="1">
    <source>
        <dbReference type="SAM" id="MobiDB-lite"/>
    </source>
</evidence>
<comment type="caution">
    <text evidence="2">The sequence shown here is derived from an EMBL/GenBank/DDBJ whole genome shotgun (WGS) entry which is preliminary data.</text>
</comment>
<evidence type="ECO:0000313" key="3">
    <source>
        <dbReference type="Proteomes" id="UP001153269"/>
    </source>
</evidence>
<gene>
    <name evidence="2" type="ORF">PLEPLA_LOCUS30133</name>
</gene>
<feature type="compositionally biased region" description="Basic and acidic residues" evidence="1">
    <location>
        <begin position="1"/>
        <end position="12"/>
    </location>
</feature>
<feature type="region of interest" description="Disordered" evidence="1">
    <location>
        <begin position="1"/>
        <end position="72"/>
    </location>
</feature>
<name>A0A9N7V1R0_PLEPL</name>
<sequence>MADGFSEGRDSEADYSSVSLTGSGRRAHNAPVIARHIHVRARVPPNQSSQPGRNPLFKPRPSQAGPNRADEPIRAYRGSGGAKMSCSHADTMETPLARSDAIVSQLLLFCHIAYGHGYFGAGLCHEDSWISLMQSSLDKELSSAKHLCHSKTDCYYSLWDKDPAIPSSFLRLFISSCLPVKGLQPAFMEISNISRQVSNADLDLK</sequence>
<organism evidence="2 3">
    <name type="scientific">Pleuronectes platessa</name>
    <name type="common">European plaice</name>
    <dbReference type="NCBI Taxonomy" id="8262"/>
    <lineage>
        <taxon>Eukaryota</taxon>
        <taxon>Metazoa</taxon>
        <taxon>Chordata</taxon>
        <taxon>Craniata</taxon>
        <taxon>Vertebrata</taxon>
        <taxon>Euteleostomi</taxon>
        <taxon>Actinopterygii</taxon>
        <taxon>Neopterygii</taxon>
        <taxon>Teleostei</taxon>
        <taxon>Neoteleostei</taxon>
        <taxon>Acanthomorphata</taxon>
        <taxon>Carangaria</taxon>
        <taxon>Pleuronectiformes</taxon>
        <taxon>Pleuronectoidei</taxon>
        <taxon>Pleuronectidae</taxon>
        <taxon>Pleuronectes</taxon>
    </lineage>
</organism>
<accession>A0A9N7V1R0</accession>
<dbReference type="Proteomes" id="UP001153269">
    <property type="component" value="Unassembled WGS sequence"/>
</dbReference>